<dbReference type="Pfam" id="PF01535">
    <property type="entry name" value="PPR"/>
    <property type="match status" value="1"/>
</dbReference>
<gene>
    <name evidence="3" type="ORF">SELMODRAFT_404884</name>
</gene>
<dbReference type="HOGENOM" id="CLU_1380179_0_0_1"/>
<keyword evidence="4" id="KW-1185">Reference proteome</keyword>
<sequence>MGAREAILDKKSYVKDFESFWIPMLGDLMGGDYHHYSLEVFTWLTNNPMVLLSAKRPQLEQLYTTMISYARVVGSLRLARIWFDDLKGKGLKQSTRCCNALLLAYAKKDESLPQGVLAKRSHVLHPHRQRLGDLPSLANLLGNSECSSFRPVTMTYNTLLCGYSKMGMLEDFDKTHGEMVEDLEEKLSKESYNALLFG</sequence>
<dbReference type="GO" id="GO:0003723">
    <property type="term" value="F:RNA binding"/>
    <property type="evidence" value="ECO:0000318"/>
    <property type="project" value="GO_Central"/>
</dbReference>
<accession>D8QXN8</accession>
<dbReference type="Gene3D" id="1.25.40.10">
    <property type="entry name" value="Tetratricopeptide repeat domain"/>
    <property type="match status" value="1"/>
</dbReference>
<protein>
    <submittedName>
        <fullName evidence="3">Uncharacterized protein</fullName>
    </submittedName>
</protein>
<dbReference type="AlphaFoldDB" id="D8QXN8"/>
<comment type="similarity">
    <text evidence="1">Belongs to the PPR family. P subfamily.</text>
</comment>
<dbReference type="PANTHER" id="PTHR47874:SF5">
    <property type="entry name" value="PENTATRICOPEPTIDE REPEAT-CONTAINING PROTEIN PPR5 HOMOLOG, CHLOROPLASTIC"/>
    <property type="match status" value="1"/>
</dbReference>
<dbReference type="Gramene" id="EFJ35072">
    <property type="protein sequence ID" value="EFJ35072"/>
    <property type="gene ID" value="SELMODRAFT_404884"/>
</dbReference>
<keyword evidence="2" id="KW-0677">Repeat</keyword>
<evidence type="ECO:0000256" key="2">
    <source>
        <dbReference type="ARBA" id="ARBA00022737"/>
    </source>
</evidence>
<dbReference type="InterPro" id="IPR002885">
    <property type="entry name" value="PPR_rpt"/>
</dbReference>
<proteinExistence type="inferred from homology"/>
<dbReference type="PANTHER" id="PTHR47874">
    <property type="entry name" value="EXPRESSED PROTEIN"/>
    <property type="match status" value="1"/>
</dbReference>
<dbReference type="GO" id="GO:0003729">
    <property type="term" value="F:mRNA binding"/>
    <property type="evidence" value="ECO:0007669"/>
    <property type="project" value="InterPro"/>
</dbReference>
<dbReference type="NCBIfam" id="TIGR00756">
    <property type="entry name" value="PPR"/>
    <property type="match status" value="1"/>
</dbReference>
<dbReference type="EMBL" id="GL377568">
    <property type="protein sequence ID" value="EFJ35072.1"/>
    <property type="molecule type" value="Genomic_DNA"/>
</dbReference>
<dbReference type="Proteomes" id="UP000001514">
    <property type="component" value="Unassembled WGS sequence"/>
</dbReference>
<name>D8QXN8_SELML</name>
<dbReference type="InParanoid" id="D8QXN8"/>
<reference evidence="3 4" key="1">
    <citation type="journal article" date="2011" name="Science">
        <title>The Selaginella genome identifies genetic changes associated with the evolution of vascular plants.</title>
        <authorList>
            <person name="Banks J.A."/>
            <person name="Nishiyama T."/>
            <person name="Hasebe M."/>
            <person name="Bowman J.L."/>
            <person name="Gribskov M."/>
            <person name="dePamphilis C."/>
            <person name="Albert V.A."/>
            <person name="Aono N."/>
            <person name="Aoyama T."/>
            <person name="Ambrose B.A."/>
            <person name="Ashton N.W."/>
            <person name="Axtell M.J."/>
            <person name="Barker E."/>
            <person name="Barker M.S."/>
            <person name="Bennetzen J.L."/>
            <person name="Bonawitz N.D."/>
            <person name="Chapple C."/>
            <person name="Cheng C."/>
            <person name="Correa L.G."/>
            <person name="Dacre M."/>
            <person name="DeBarry J."/>
            <person name="Dreyer I."/>
            <person name="Elias M."/>
            <person name="Engstrom E.M."/>
            <person name="Estelle M."/>
            <person name="Feng L."/>
            <person name="Finet C."/>
            <person name="Floyd S.K."/>
            <person name="Frommer W.B."/>
            <person name="Fujita T."/>
            <person name="Gramzow L."/>
            <person name="Gutensohn M."/>
            <person name="Harholt J."/>
            <person name="Hattori M."/>
            <person name="Heyl A."/>
            <person name="Hirai T."/>
            <person name="Hiwatashi Y."/>
            <person name="Ishikawa M."/>
            <person name="Iwata M."/>
            <person name="Karol K.G."/>
            <person name="Koehler B."/>
            <person name="Kolukisaoglu U."/>
            <person name="Kubo M."/>
            <person name="Kurata T."/>
            <person name="Lalonde S."/>
            <person name="Li K."/>
            <person name="Li Y."/>
            <person name="Litt A."/>
            <person name="Lyons E."/>
            <person name="Manning G."/>
            <person name="Maruyama T."/>
            <person name="Michael T.P."/>
            <person name="Mikami K."/>
            <person name="Miyazaki S."/>
            <person name="Morinaga S."/>
            <person name="Murata T."/>
            <person name="Mueller-Roeber B."/>
            <person name="Nelson D.R."/>
            <person name="Obara M."/>
            <person name="Oguri Y."/>
            <person name="Olmstead R.G."/>
            <person name="Onodera N."/>
            <person name="Petersen B.L."/>
            <person name="Pils B."/>
            <person name="Prigge M."/>
            <person name="Rensing S.A."/>
            <person name="Riano-Pachon D.M."/>
            <person name="Roberts A.W."/>
            <person name="Sato Y."/>
            <person name="Scheller H.V."/>
            <person name="Schulz B."/>
            <person name="Schulz C."/>
            <person name="Shakirov E.V."/>
            <person name="Shibagaki N."/>
            <person name="Shinohara N."/>
            <person name="Shippen D.E."/>
            <person name="Soerensen I."/>
            <person name="Sotooka R."/>
            <person name="Sugimoto N."/>
            <person name="Sugita M."/>
            <person name="Sumikawa N."/>
            <person name="Tanurdzic M."/>
            <person name="Theissen G."/>
            <person name="Ulvskov P."/>
            <person name="Wakazuki S."/>
            <person name="Weng J.K."/>
            <person name="Willats W.W."/>
            <person name="Wipf D."/>
            <person name="Wolf P.G."/>
            <person name="Yang L."/>
            <person name="Zimmer A.D."/>
            <person name="Zhu Q."/>
            <person name="Mitros T."/>
            <person name="Hellsten U."/>
            <person name="Loque D."/>
            <person name="Otillar R."/>
            <person name="Salamov A."/>
            <person name="Schmutz J."/>
            <person name="Shapiro H."/>
            <person name="Lindquist E."/>
            <person name="Lucas S."/>
            <person name="Rokhsar D."/>
            <person name="Grigoriev I.V."/>
        </authorList>
    </citation>
    <scope>NUCLEOTIDE SEQUENCE [LARGE SCALE GENOMIC DNA]</scope>
</reference>
<organism evidence="4">
    <name type="scientific">Selaginella moellendorffii</name>
    <name type="common">Spikemoss</name>
    <dbReference type="NCBI Taxonomy" id="88036"/>
    <lineage>
        <taxon>Eukaryota</taxon>
        <taxon>Viridiplantae</taxon>
        <taxon>Streptophyta</taxon>
        <taxon>Embryophyta</taxon>
        <taxon>Tracheophyta</taxon>
        <taxon>Lycopodiopsida</taxon>
        <taxon>Selaginellales</taxon>
        <taxon>Selaginellaceae</taxon>
        <taxon>Selaginella</taxon>
    </lineage>
</organism>
<evidence type="ECO:0000313" key="3">
    <source>
        <dbReference type="EMBL" id="EFJ35072.1"/>
    </source>
</evidence>
<evidence type="ECO:0000313" key="4">
    <source>
        <dbReference type="Proteomes" id="UP000001514"/>
    </source>
</evidence>
<dbReference type="InterPro" id="IPR011990">
    <property type="entry name" value="TPR-like_helical_dom_sf"/>
</dbReference>
<dbReference type="InterPro" id="IPR044179">
    <property type="entry name" value="PPR5-like"/>
</dbReference>
<evidence type="ECO:0000256" key="1">
    <source>
        <dbReference type="ARBA" id="ARBA00007626"/>
    </source>
</evidence>
<dbReference type="KEGG" id="smo:SELMODRAFT_404884"/>